<evidence type="ECO:0000256" key="5">
    <source>
        <dbReference type="ARBA" id="ARBA00022989"/>
    </source>
</evidence>
<dbReference type="RefSeq" id="WP_145180784.1">
    <property type="nucleotide sequence ID" value="NZ_CP036266.1"/>
</dbReference>
<evidence type="ECO:0000256" key="7">
    <source>
        <dbReference type="ARBA" id="ARBA00024033"/>
    </source>
</evidence>
<dbReference type="Pfam" id="PF09594">
    <property type="entry name" value="GT87"/>
    <property type="match status" value="1"/>
</dbReference>
<dbReference type="GO" id="GO:0016758">
    <property type="term" value="F:hexosyltransferase activity"/>
    <property type="evidence" value="ECO:0007669"/>
    <property type="project" value="InterPro"/>
</dbReference>
<accession>A0A517PHR0</accession>
<feature type="transmembrane region" description="Helical" evidence="8">
    <location>
        <begin position="136"/>
        <end position="161"/>
    </location>
</feature>
<dbReference type="OrthoDB" id="284014at2"/>
<keyword evidence="3" id="KW-0808">Transferase</keyword>
<feature type="transmembrane region" description="Helical" evidence="8">
    <location>
        <begin position="270"/>
        <end position="287"/>
    </location>
</feature>
<gene>
    <name evidence="9" type="ORF">HG66A1_06650</name>
</gene>
<dbReference type="GO" id="GO:0005886">
    <property type="term" value="C:plasma membrane"/>
    <property type="evidence" value="ECO:0007669"/>
    <property type="project" value="UniProtKB-SubCell"/>
</dbReference>
<feature type="transmembrane region" description="Helical" evidence="8">
    <location>
        <begin position="345"/>
        <end position="366"/>
    </location>
</feature>
<feature type="transmembrane region" description="Helical" evidence="8">
    <location>
        <begin position="24"/>
        <end position="45"/>
    </location>
</feature>
<dbReference type="Proteomes" id="UP000320421">
    <property type="component" value="Chromosome"/>
</dbReference>
<reference evidence="9 10" key="1">
    <citation type="submission" date="2019-02" db="EMBL/GenBank/DDBJ databases">
        <title>Deep-cultivation of Planctomycetes and their phenomic and genomic characterization uncovers novel biology.</title>
        <authorList>
            <person name="Wiegand S."/>
            <person name="Jogler M."/>
            <person name="Boedeker C."/>
            <person name="Pinto D."/>
            <person name="Vollmers J."/>
            <person name="Rivas-Marin E."/>
            <person name="Kohn T."/>
            <person name="Peeters S.H."/>
            <person name="Heuer A."/>
            <person name="Rast P."/>
            <person name="Oberbeckmann S."/>
            <person name="Bunk B."/>
            <person name="Jeske O."/>
            <person name="Meyerdierks A."/>
            <person name="Storesund J.E."/>
            <person name="Kallscheuer N."/>
            <person name="Luecker S."/>
            <person name="Lage O.M."/>
            <person name="Pohl T."/>
            <person name="Merkel B.J."/>
            <person name="Hornburger P."/>
            <person name="Mueller R.-W."/>
            <person name="Bruemmer F."/>
            <person name="Labrenz M."/>
            <person name="Spormann A.M."/>
            <person name="Op den Camp H."/>
            <person name="Overmann J."/>
            <person name="Amann R."/>
            <person name="Jetten M.S.M."/>
            <person name="Mascher T."/>
            <person name="Medema M.H."/>
            <person name="Devos D.P."/>
            <person name="Kaster A.-K."/>
            <person name="Ovreas L."/>
            <person name="Rohde M."/>
            <person name="Galperin M.Y."/>
            <person name="Jogler C."/>
        </authorList>
    </citation>
    <scope>NUCLEOTIDE SEQUENCE [LARGE SCALE GENOMIC DNA]</scope>
    <source>
        <strain evidence="9 10">HG66A1</strain>
    </source>
</reference>
<evidence type="ECO:0000313" key="9">
    <source>
        <dbReference type="EMBL" id="QDT18902.1"/>
    </source>
</evidence>
<name>A0A517PHR0_9PLAN</name>
<evidence type="ECO:0000256" key="4">
    <source>
        <dbReference type="ARBA" id="ARBA00022692"/>
    </source>
</evidence>
<feature type="transmembrane region" description="Helical" evidence="8">
    <location>
        <begin position="372"/>
        <end position="392"/>
    </location>
</feature>
<organism evidence="9 10">
    <name type="scientific">Gimesia chilikensis</name>
    <dbReference type="NCBI Taxonomy" id="2605989"/>
    <lineage>
        <taxon>Bacteria</taxon>
        <taxon>Pseudomonadati</taxon>
        <taxon>Planctomycetota</taxon>
        <taxon>Planctomycetia</taxon>
        <taxon>Planctomycetales</taxon>
        <taxon>Planctomycetaceae</taxon>
        <taxon>Gimesia</taxon>
    </lineage>
</organism>
<proteinExistence type="inferred from homology"/>
<keyword evidence="6 8" id="KW-0472">Membrane</keyword>
<dbReference type="AlphaFoldDB" id="A0A517PHR0"/>
<keyword evidence="10" id="KW-1185">Reference proteome</keyword>
<keyword evidence="5 8" id="KW-1133">Transmembrane helix</keyword>
<evidence type="ECO:0008006" key="11">
    <source>
        <dbReference type="Google" id="ProtNLM"/>
    </source>
</evidence>
<dbReference type="EMBL" id="CP036266">
    <property type="protein sequence ID" value="QDT18902.1"/>
    <property type="molecule type" value="Genomic_DNA"/>
</dbReference>
<evidence type="ECO:0000256" key="3">
    <source>
        <dbReference type="ARBA" id="ARBA00022679"/>
    </source>
</evidence>
<feature type="transmembrane region" description="Helical" evidence="8">
    <location>
        <begin position="173"/>
        <end position="197"/>
    </location>
</feature>
<sequence length="420" mass="46604">MNQLPDNPLYFKSPQVEATSGAIWLKRALILWAVLWVVVSVKFIVQPERKSVYPCFADSSINWWADRNLYDNEAYSTGFRYSPTFAIAFSAFAVFPPTVGGILWSALNIGLLVCALRLLVKEIFPGSWTRMQEAGFLILCLVGCTRAIWSAQSNALVFALAALAVVCLKKERWWGAAFILAAAVHIKLWPAALALLLMARFPFQLGPRFATACAVLVLPPFLTRPLPVVVQQYQNWYDLLTGPYRTLRQAGLRDAYTIAENFGTYIDDRVYTLLQLGMAGLALLWCLRLARIATSKEAYFTGVLTTWVCWQLLVGPGTERLTFLLAAPIASWALIVSMQERCYRGLALTAWLLLVPLGMGAVERVLLPVAAWSPAILPLGILPLMAWQMAYFESRARENRISQSEGADTSEAAQNASLAA</sequence>
<keyword evidence="4 8" id="KW-0812">Transmembrane</keyword>
<evidence type="ECO:0000256" key="1">
    <source>
        <dbReference type="ARBA" id="ARBA00004651"/>
    </source>
</evidence>
<dbReference type="InterPro" id="IPR018584">
    <property type="entry name" value="GT87"/>
</dbReference>
<comment type="subcellular location">
    <subcellularLocation>
        <location evidence="1">Cell membrane</location>
        <topology evidence="1">Multi-pass membrane protein</topology>
    </subcellularLocation>
</comment>
<comment type="similarity">
    <text evidence="7">Belongs to the glycosyltransferase 87 family.</text>
</comment>
<evidence type="ECO:0000256" key="6">
    <source>
        <dbReference type="ARBA" id="ARBA00023136"/>
    </source>
</evidence>
<keyword evidence="2" id="KW-1003">Cell membrane</keyword>
<evidence type="ECO:0000313" key="10">
    <source>
        <dbReference type="Proteomes" id="UP000320421"/>
    </source>
</evidence>
<protein>
    <recommendedName>
        <fullName evidence="11">DUF2029 domain-containing protein</fullName>
    </recommendedName>
</protein>
<evidence type="ECO:0000256" key="2">
    <source>
        <dbReference type="ARBA" id="ARBA00022475"/>
    </source>
</evidence>
<evidence type="ECO:0000256" key="8">
    <source>
        <dbReference type="SAM" id="Phobius"/>
    </source>
</evidence>